<name>A0ABM0X292_CAMSA</name>
<dbReference type="RefSeq" id="XP_010479530.1">
    <property type="nucleotide sequence ID" value="XM_010481228.2"/>
</dbReference>
<evidence type="ECO:0000313" key="5">
    <source>
        <dbReference type="Proteomes" id="UP000694864"/>
    </source>
</evidence>
<reference evidence="5" key="1">
    <citation type="journal article" date="2014" name="Nat. Commun.">
        <title>The emerging biofuel crop Camelina sativa retains a highly undifferentiated hexaploid genome structure.</title>
        <authorList>
            <person name="Kagale S."/>
            <person name="Koh C."/>
            <person name="Nixon J."/>
            <person name="Bollina V."/>
            <person name="Clarke W.E."/>
            <person name="Tuteja R."/>
            <person name="Spillane C."/>
            <person name="Robinson S.J."/>
            <person name="Links M.G."/>
            <person name="Clarke C."/>
            <person name="Higgins E.E."/>
            <person name="Huebert T."/>
            <person name="Sharpe A.G."/>
            <person name="Parkin I.A."/>
        </authorList>
    </citation>
    <scope>NUCLEOTIDE SEQUENCE [LARGE SCALE GENOMIC DNA]</scope>
    <source>
        <strain evidence="5">cv. DH55</strain>
    </source>
</reference>
<dbReference type="PANTHER" id="PTHR33227:SF48">
    <property type="entry name" value="STIGMA-SPECIFIC STIG1-LIKE PROTEIN 4"/>
    <property type="match status" value="1"/>
</dbReference>
<proteinExistence type="inferred from homology"/>
<protein>
    <submittedName>
        <fullName evidence="6">Stigma-specific STIG1-like protein 4</fullName>
    </submittedName>
</protein>
<dbReference type="GeneID" id="104758373"/>
<feature type="region of interest" description="Disordered" evidence="3">
    <location>
        <begin position="140"/>
        <end position="182"/>
    </location>
</feature>
<dbReference type="Pfam" id="PF04885">
    <property type="entry name" value="Stig1"/>
    <property type="match status" value="1"/>
</dbReference>
<dbReference type="PANTHER" id="PTHR33227">
    <property type="entry name" value="STIGMA-SPECIFIC STIG1-LIKE PROTEIN 3"/>
    <property type="match status" value="1"/>
</dbReference>
<sequence length="182" mass="20613">MMITIKLFLCALFFVLLNSLFHQVRGQSYQPNTTSSWLKSHTKAATTTNCGRAKQPMCKPLTCKRSGPPMARMRCCRNQCVDVLSDPNHCRFCFRSCRFGLSCCGGDCVDTNNDPSNCGQCGNECESGAPCEFGMCGYAAPSSQPRKRHRRRPKFHRPRRPKFHRPRPPPCPDSKLFDDRES</sequence>
<dbReference type="InterPro" id="IPR006969">
    <property type="entry name" value="Stig-like"/>
</dbReference>
<evidence type="ECO:0000256" key="4">
    <source>
        <dbReference type="SAM" id="SignalP"/>
    </source>
</evidence>
<evidence type="ECO:0000256" key="1">
    <source>
        <dbReference type="ARBA" id="ARBA00006010"/>
    </source>
</evidence>
<feature type="compositionally biased region" description="Basic residues" evidence="3">
    <location>
        <begin position="145"/>
        <end position="167"/>
    </location>
</feature>
<dbReference type="Proteomes" id="UP000694864">
    <property type="component" value="Chromosome 17"/>
</dbReference>
<reference evidence="6" key="2">
    <citation type="submission" date="2025-08" db="UniProtKB">
        <authorList>
            <consortium name="RefSeq"/>
        </authorList>
    </citation>
    <scope>IDENTIFICATION</scope>
    <source>
        <tissue evidence="6">Leaf</tissue>
    </source>
</reference>
<evidence type="ECO:0000256" key="3">
    <source>
        <dbReference type="SAM" id="MobiDB-lite"/>
    </source>
</evidence>
<gene>
    <name evidence="6" type="primary">LOC104758373</name>
</gene>
<keyword evidence="2 4" id="KW-0732">Signal</keyword>
<evidence type="ECO:0000313" key="6">
    <source>
        <dbReference type="RefSeq" id="XP_010479530.1"/>
    </source>
</evidence>
<feature type="chain" id="PRO_5045630216" evidence="4">
    <location>
        <begin position="27"/>
        <end position="182"/>
    </location>
</feature>
<evidence type="ECO:0000256" key="2">
    <source>
        <dbReference type="ARBA" id="ARBA00022729"/>
    </source>
</evidence>
<feature type="signal peptide" evidence="4">
    <location>
        <begin position="1"/>
        <end position="26"/>
    </location>
</feature>
<accession>A0ABM0X292</accession>
<organism evidence="5 6">
    <name type="scientific">Camelina sativa</name>
    <name type="common">False flax</name>
    <name type="synonym">Myagrum sativum</name>
    <dbReference type="NCBI Taxonomy" id="90675"/>
    <lineage>
        <taxon>Eukaryota</taxon>
        <taxon>Viridiplantae</taxon>
        <taxon>Streptophyta</taxon>
        <taxon>Embryophyta</taxon>
        <taxon>Tracheophyta</taxon>
        <taxon>Spermatophyta</taxon>
        <taxon>Magnoliopsida</taxon>
        <taxon>eudicotyledons</taxon>
        <taxon>Gunneridae</taxon>
        <taxon>Pentapetalae</taxon>
        <taxon>rosids</taxon>
        <taxon>malvids</taxon>
        <taxon>Brassicales</taxon>
        <taxon>Brassicaceae</taxon>
        <taxon>Camelineae</taxon>
        <taxon>Camelina</taxon>
    </lineage>
</organism>
<keyword evidence="5" id="KW-1185">Reference proteome</keyword>
<comment type="similarity">
    <text evidence="1">Belongs to the STIG1 family.</text>
</comment>